<evidence type="ECO:0000313" key="3">
    <source>
        <dbReference type="Proteomes" id="UP000292003"/>
    </source>
</evidence>
<protein>
    <recommendedName>
        <fullName evidence="1">DUF6457 domain-containing protein</fullName>
    </recommendedName>
</protein>
<dbReference type="AlphaFoldDB" id="A0A4Q7J1D0"/>
<feature type="domain" description="DUF6457" evidence="1">
    <location>
        <begin position="19"/>
        <end position="91"/>
    </location>
</feature>
<dbReference type="Proteomes" id="UP000292003">
    <property type="component" value="Unassembled WGS sequence"/>
</dbReference>
<comment type="caution">
    <text evidence="2">The sequence shown here is derived from an EMBL/GenBank/DDBJ whole genome shotgun (WGS) entry which is preliminary data.</text>
</comment>
<reference evidence="2 3" key="1">
    <citation type="submission" date="2019-02" db="EMBL/GenBank/DDBJ databases">
        <title>Draft genome sequence of Amycolatopsis sp. 8-3EHSu isolated from roots of Suaeda maritima.</title>
        <authorList>
            <person name="Duangmal K."/>
            <person name="Chantavorakit T."/>
        </authorList>
    </citation>
    <scope>NUCLEOTIDE SEQUENCE [LARGE SCALE GENOMIC DNA]</scope>
    <source>
        <strain evidence="2 3">8-3EHSu</strain>
    </source>
</reference>
<proteinExistence type="predicted"/>
<evidence type="ECO:0000259" key="1">
    <source>
        <dbReference type="Pfam" id="PF20058"/>
    </source>
</evidence>
<dbReference type="EMBL" id="SFCC01000021">
    <property type="protein sequence ID" value="RZQ59744.1"/>
    <property type="molecule type" value="Genomic_DNA"/>
</dbReference>
<organism evidence="2 3">
    <name type="scientific">Amycolatopsis suaedae</name>
    <dbReference type="NCBI Taxonomy" id="2510978"/>
    <lineage>
        <taxon>Bacteria</taxon>
        <taxon>Bacillati</taxon>
        <taxon>Actinomycetota</taxon>
        <taxon>Actinomycetes</taxon>
        <taxon>Pseudonocardiales</taxon>
        <taxon>Pseudonocardiaceae</taxon>
        <taxon>Amycolatopsis</taxon>
    </lineage>
</organism>
<dbReference type="OrthoDB" id="4735656at2"/>
<evidence type="ECO:0000313" key="2">
    <source>
        <dbReference type="EMBL" id="RZQ59744.1"/>
    </source>
</evidence>
<dbReference type="Pfam" id="PF20058">
    <property type="entry name" value="DUF6457"/>
    <property type="match status" value="1"/>
</dbReference>
<dbReference type="InterPro" id="IPR045598">
    <property type="entry name" value="DUF6457"/>
</dbReference>
<name>A0A4Q7J1D0_9PSEU</name>
<gene>
    <name evidence="2" type="ORF">EWH70_31945</name>
</gene>
<keyword evidence="3" id="KW-1185">Reference proteome</keyword>
<sequence length="97" mass="10396">MQYTVCKAFVNGGRLRVNLLGEWTAAACAELGVDAEDVDRATVLAIARDSARSVARPAAPLTAYLLGVAVGRGVPVKEAADRLAKLMASWPRIDWRD</sequence>
<accession>A0A4Q7J1D0</accession>